<organism evidence="2 3">
    <name type="scientific">Folsomia candida</name>
    <name type="common">Springtail</name>
    <dbReference type="NCBI Taxonomy" id="158441"/>
    <lineage>
        <taxon>Eukaryota</taxon>
        <taxon>Metazoa</taxon>
        <taxon>Ecdysozoa</taxon>
        <taxon>Arthropoda</taxon>
        <taxon>Hexapoda</taxon>
        <taxon>Collembola</taxon>
        <taxon>Entomobryomorpha</taxon>
        <taxon>Isotomoidea</taxon>
        <taxon>Isotomidae</taxon>
        <taxon>Proisotominae</taxon>
        <taxon>Folsomia</taxon>
    </lineage>
</organism>
<evidence type="ECO:0000313" key="3">
    <source>
        <dbReference type="Proteomes" id="UP000198287"/>
    </source>
</evidence>
<feature type="compositionally biased region" description="Pro residues" evidence="1">
    <location>
        <begin position="156"/>
        <end position="166"/>
    </location>
</feature>
<evidence type="ECO:0000313" key="2">
    <source>
        <dbReference type="EMBL" id="OXA51156.1"/>
    </source>
</evidence>
<feature type="compositionally biased region" description="Acidic residues" evidence="1">
    <location>
        <begin position="571"/>
        <end position="585"/>
    </location>
</feature>
<feature type="region of interest" description="Disordered" evidence="1">
    <location>
        <begin position="379"/>
        <end position="618"/>
    </location>
</feature>
<feature type="compositionally biased region" description="Basic and acidic residues" evidence="1">
    <location>
        <begin position="390"/>
        <end position="411"/>
    </location>
</feature>
<evidence type="ECO:0000256" key="1">
    <source>
        <dbReference type="SAM" id="MobiDB-lite"/>
    </source>
</evidence>
<feature type="compositionally biased region" description="Basic and acidic residues" evidence="1">
    <location>
        <begin position="35"/>
        <end position="49"/>
    </location>
</feature>
<feature type="compositionally biased region" description="Acidic residues" evidence="1">
    <location>
        <begin position="416"/>
        <end position="442"/>
    </location>
</feature>
<feature type="compositionally biased region" description="Basic and acidic residues" evidence="1">
    <location>
        <begin position="241"/>
        <end position="255"/>
    </location>
</feature>
<gene>
    <name evidence="2" type="ORF">Fcan01_14505</name>
</gene>
<feature type="compositionally biased region" description="Low complexity" evidence="1">
    <location>
        <begin position="864"/>
        <end position="877"/>
    </location>
</feature>
<dbReference type="OrthoDB" id="8297969at2759"/>
<feature type="region of interest" description="Disordered" evidence="1">
    <location>
        <begin position="220"/>
        <end position="269"/>
    </location>
</feature>
<sequence length="1167" mass="128217">MPVSTRSQARSNKAESSSSSSAPPRQKRTAKKPQVKGEEPTQEEGRNVKQEPFLVPPPLPPTSNKVMTSTTSKKILKEKDQPKVVDNVEDADSTPSRAPPTKRAKSLKIPSTSTAVVPNNKKKVKTTAKSRVPSSAFAGRQPRLFDDSTSEEDIEMPPPRPPPPVIKKPQPEKKNVVATTTKAAAITQTSKTYSSRGSGGTVSQDNTKLKMTCTVSLSPLRQKLVPAKNLSQAAQEPTPTVEKKQLPPPQPEKKQLRSRKGRFQEGEGTKNVIKVVEELKKVAPVVKVDETTTTSQPGRQLRTRNADHKAVTAAAATTTKRAFLPGELDNVDPGALASNCRMAAGHMIEVFQHYEKTQKIFAKRGEEIRKNFETSLRELRSRKAQQAQQIDDKPKEVEVEKPAKTKVKEEEPPIANEDEGDDAGSESMFESEESEESEDEQESAIFEKSEQESESESEEESELEEAEKSESVDDEPTPKIEVSPPVENVANTLQKLQLTEDLKIKSLSPNNIPLRRSSRKTQPVPDSKTSYGSSNETTAGKSSSIPLTNQQTFIAANPAVKRARAQSNLLDSEDELNFQNEDDDDQLNKSVDLFSDATEDLLPAPPKTKTSSSSGRQFSNNITFDFAAKAERESIPVQPSKKFIYDPTEKNVLVSEMRRSARLASPLPVSAPAATTSTVDLEEQDEEDVFVDVFEKSIMLDEEDEPKVEVAPPKPPTPSHVGKLYAPDETILTPMNATFVTDTIVPDKSKKFVTLNETVSLSSIGPEPSSGKFTNLNVTVTLPESGSRFGKFTALNETVSIPGGSTFGNHVPKFQEFNSSRHQASTLDILEEEDDTEFATPSAYPKSLLPESVAKIDKKKKETSTSSSSSSSSSSFKSAVSSFQQPKKVMPAIVTAKKLDIIKKREEDAQRNRAENLKKKQEFQKKKNEEWKQKTDKIKLEQEKLSAAAAVKKNIVPNPAFSAVGNVNSKPVIGMSKLPPKVPIQQHGPPPPTSSNYNFNFGNAPPGMNNRLLDNIGGFKASGPMKSYIKQKPGLQPSTSTGRSMPIMGHYPPPMSTFSNVRTPNKSDTTRGLPDDLFKTPGNMNASISFLDSTVDSGPGNSYDITMYEDLDEELKHRENKSVPAWANDKLEIPVLLFKQLDASKIKGVGFPFPNVKPGYRLFNVRR</sequence>
<dbReference type="AlphaFoldDB" id="A0A226E3T2"/>
<feature type="region of interest" description="Disordered" evidence="1">
    <location>
        <begin position="1"/>
        <end position="176"/>
    </location>
</feature>
<feature type="compositionally biased region" description="Basic residues" evidence="1">
    <location>
        <begin position="25"/>
        <end position="34"/>
    </location>
</feature>
<feature type="compositionally biased region" description="Polar residues" evidence="1">
    <location>
        <begin position="527"/>
        <end position="554"/>
    </location>
</feature>
<name>A0A226E3T2_FOLCA</name>
<dbReference type="Proteomes" id="UP000198287">
    <property type="component" value="Unassembled WGS sequence"/>
</dbReference>
<proteinExistence type="predicted"/>
<dbReference type="STRING" id="158441.A0A226E3T2"/>
<accession>A0A226E3T2</accession>
<reference evidence="2 3" key="1">
    <citation type="submission" date="2015-12" db="EMBL/GenBank/DDBJ databases">
        <title>The genome of Folsomia candida.</title>
        <authorList>
            <person name="Faddeeva A."/>
            <person name="Derks M.F."/>
            <person name="Anvar Y."/>
            <person name="Smit S."/>
            <person name="Van Straalen N."/>
            <person name="Roelofs D."/>
        </authorList>
    </citation>
    <scope>NUCLEOTIDE SEQUENCE [LARGE SCALE GENOMIC DNA]</scope>
    <source>
        <strain evidence="2 3">VU population</strain>
        <tissue evidence="2">Whole body</tissue>
    </source>
</reference>
<feature type="region of interest" description="Disordered" evidence="1">
    <location>
        <begin position="289"/>
        <end position="308"/>
    </location>
</feature>
<feature type="region of interest" description="Disordered" evidence="1">
    <location>
        <begin position="857"/>
        <end position="877"/>
    </location>
</feature>
<keyword evidence="3" id="KW-1185">Reference proteome</keyword>
<feature type="compositionally biased region" description="Polar residues" evidence="1">
    <location>
        <begin position="62"/>
        <end position="73"/>
    </location>
</feature>
<comment type="caution">
    <text evidence="2">The sequence shown here is derived from an EMBL/GenBank/DDBJ whole genome shotgun (WGS) entry which is preliminary data.</text>
</comment>
<dbReference type="OMA" id="EEPPIAN"/>
<feature type="compositionally biased region" description="Acidic residues" evidence="1">
    <location>
        <begin position="452"/>
        <end position="465"/>
    </location>
</feature>
<feature type="compositionally biased region" description="Polar residues" evidence="1">
    <location>
        <begin position="1"/>
        <end position="15"/>
    </location>
</feature>
<protein>
    <submittedName>
        <fullName evidence="2">Uncharacterized protein</fullName>
    </submittedName>
</protein>
<dbReference type="EMBL" id="LNIX01000008">
    <property type="protein sequence ID" value="OXA51156.1"/>
    <property type="molecule type" value="Genomic_DNA"/>
</dbReference>
<feature type="compositionally biased region" description="Polar residues" evidence="1">
    <location>
        <begin position="229"/>
        <end position="238"/>
    </location>
</feature>